<feature type="signal peptide" evidence="1">
    <location>
        <begin position="1"/>
        <end position="19"/>
    </location>
</feature>
<feature type="domain" description="Secretion system C-terminal sorting" evidence="2">
    <location>
        <begin position="408"/>
        <end position="482"/>
    </location>
</feature>
<dbReference type="Proteomes" id="UP000248745">
    <property type="component" value="Unassembled WGS sequence"/>
</dbReference>
<reference evidence="3 4" key="1">
    <citation type="submission" date="2018-06" db="EMBL/GenBank/DDBJ databases">
        <title>Mucibacter soli gen. nov., sp. nov., a new member of the family Chitinophagaceae producing mucin.</title>
        <authorList>
            <person name="Kim M.-K."/>
            <person name="Park S."/>
            <person name="Kim T.-S."/>
            <person name="Joung Y."/>
            <person name="Han J.-H."/>
            <person name="Kim S.B."/>
        </authorList>
    </citation>
    <scope>NUCLEOTIDE SEQUENCE [LARGE SCALE GENOMIC DNA]</scope>
    <source>
        <strain evidence="3 4">R1-15</strain>
    </source>
</reference>
<evidence type="ECO:0000313" key="3">
    <source>
        <dbReference type="EMBL" id="PZF73005.1"/>
    </source>
</evidence>
<proteinExistence type="predicted"/>
<keyword evidence="1" id="KW-0732">Signal</keyword>
<gene>
    <name evidence="3" type="ORF">DN068_11385</name>
</gene>
<dbReference type="NCBIfam" id="TIGR04183">
    <property type="entry name" value="Por_Secre_tail"/>
    <property type="match status" value="1"/>
</dbReference>
<comment type="caution">
    <text evidence="3">The sequence shown here is derived from an EMBL/GenBank/DDBJ whole genome shotgun (WGS) entry which is preliminary data.</text>
</comment>
<organism evidence="3 4">
    <name type="scientific">Taibaiella soli</name>
    <dbReference type="NCBI Taxonomy" id="1649169"/>
    <lineage>
        <taxon>Bacteria</taxon>
        <taxon>Pseudomonadati</taxon>
        <taxon>Bacteroidota</taxon>
        <taxon>Chitinophagia</taxon>
        <taxon>Chitinophagales</taxon>
        <taxon>Chitinophagaceae</taxon>
        <taxon>Taibaiella</taxon>
    </lineage>
</organism>
<evidence type="ECO:0000256" key="1">
    <source>
        <dbReference type="SAM" id="SignalP"/>
    </source>
</evidence>
<dbReference type="Gene3D" id="2.40.128.720">
    <property type="match status" value="1"/>
</dbReference>
<evidence type="ECO:0000259" key="2">
    <source>
        <dbReference type="Pfam" id="PF18962"/>
    </source>
</evidence>
<sequence>MKFLSTLLLAGIAISPVTAQTKKVTLKDYIKQNPSHYQPIFSFMNQQAIRAAQMKTTVIKQRLIASSDYNATNGVYDITDSSYFYYNGNNYRGSTFDYNMMSYDFNYEPDDMPTFNAPSQFGFTSVAQPLTLTDSTISFQLDSNNNLVLLSRITGSYVNNNKIADYATYDLSTGTPMGNNRYLSTYDAQGRVATVVRMNWNNNNWDTADKRTIYYDAQGIQQTDTLTFYDSGAWLPVGAIAYSYTNNNLTQINMYEFTGSSWLLTQQYVNTYTASNQLQTSAYSVDTGGTLLVPMSADSFGYTNNSAFCTYWLSSINPLYFQLPSMPLVPAFLYEKHLNTQGLPDTTHIDIPFLGESGSQVFTYNSSNNPILEQDMVDTNTYITNYYYEDYDDLAVNNIPKATANINVYPNPSTDMLNIRWDNFKAGTPVSIRIINAAGQTVHSESFGWRQTIENLSMANLQAGVYWISIADNSGNTLLNQSIVKY</sequence>
<name>A0A2W2AC55_9BACT</name>
<dbReference type="InterPro" id="IPR026444">
    <property type="entry name" value="Secre_tail"/>
</dbReference>
<accession>A0A2W2AC55</accession>
<dbReference type="EMBL" id="QKTW01000016">
    <property type="protein sequence ID" value="PZF73005.1"/>
    <property type="molecule type" value="Genomic_DNA"/>
</dbReference>
<dbReference type="Pfam" id="PF18962">
    <property type="entry name" value="Por_Secre_tail"/>
    <property type="match status" value="1"/>
</dbReference>
<evidence type="ECO:0000313" key="4">
    <source>
        <dbReference type="Proteomes" id="UP000248745"/>
    </source>
</evidence>
<dbReference type="RefSeq" id="WP_110999037.1">
    <property type="nucleotide sequence ID" value="NZ_QKTW01000016.1"/>
</dbReference>
<feature type="chain" id="PRO_5016179715" description="Secretion system C-terminal sorting domain-containing protein" evidence="1">
    <location>
        <begin position="20"/>
        <end position="486"/>
    </location>
</feature>
<protein>
    <recommendedName>
        <fullName evidence="2">Secretion system C-terminal sorting domain-containing protein</fullName>
    </recommendedName>
</protein>
<keyword evidence="4" id="KW-1185">Reference proteome</keyword>
<dbReference type="AlphaFoldDB" id="A0A2W2AC55"/>
<dbReference type="OrthoDB" id="671724at2"/>